<dbReference type="Pfam" id="PF00300">
    <property type="entry name" value="His_Phos_1"/>
    <property type="match status" value="1"/>
</dbReference>
<evidence type="ECO:0000313" key="3">
    <source>
        <dbReference type="Proteomes" id="UP000270261"/>
    </source>
</evidence>
<reference evidence="2 3" key="1">
    <citation type="submission" date="2018-11" db="EMBL/GenBank/DDBJ databases">
        <title>Genome sequencing of Lautropia sp. KCOM 2505 (= ChDC F240).</title>
        <authorList>
            <person name="Kook J.-K."/>
            <person name="Park S.-N."/>
            <person name="Lim Y.K."/>
        </authorList>
    </citation>
    <scope>NUCLEOTIDE SEQUENCE [LARGE SCALE GENOMIC DNA]</scope>
    <source>
        <strain evidence="2 3">KCOM 2505</strain>
    </source>
</reference>
<name>A0A426FP70_9BURK</name>
<evidence type="ECO:0000256" key="1">
    <source>
        <dbReference type="SAM" id="MobiDB-lite"/>
    </source>
</evidence>
<gene>
    <name evidence="2" type="ORF">EHV23_14270</name>
</gene>
<dbReference type="Gene3D" id="3.40.50.1240">
    <property type="entry name" value="Phosphoglycerate mutase-like"/>
    <property type="match status" value="1"/>
</dbReference>
<sequence>MVDVPAEAAPLCWLVRHPRPEAPAGLCYGRTDLAAQPADTARAAQALAARLPAGIVLRSSPLQRCQTLLQALHVLRPDVQLRPPEGWLAEMDFGAWEGRLWADLPAAELQAWTDDFGHYRAGGHGESVAQFLMRLHEGLQAVRAAWETPSLRDRHGWAYAEAWITHAGVIRGLCWLAGQGRGDGASCGTGLSGVSGECPSAMPERQAGAPPFSPTDEPSAHSPADHEHCFSGAFGPAGKLPFSLPTASAWPSFHIGFGEMVAGDFLPMAAVSTTTG</sequence>
<evidence type="ECO:0008006" key="4">
    <source>
        <dbReference type="Google" id="ProtNLM"/>
    </source>
</evidence>
<organism evidence="2 3">
    <name type="scientific">Lautropia dentalis</name>
    <dbReference type="NCBI Taxonomy" id="2490857"/>
    <lineage>
        <taxon>Bacteria</taxon>
        <taxon>Pseudomonadati</taxon>
        <taxon>Pseudomonadota</taxon>
        <taxon>Betaproteobacteria</taxon>
        <taxon>Burkholderiales</taxon>
        <taxon>Burkholderiaceae</taxon>
        <taxon>Lautropia</taxon>
    </lineage>
</organism>
<dbReference type="SMART" id="SM00855">
    <property type="entry name" value="PGAM"/>
    <property type="match status" value="1"/>
</dbReference>
<dbReference type="AlphaFoldDB" id="A0A426FP70"/>
<dbReference type="InterPro" id="IPR013078">
    <property type="entry name" value="His_Pase_superF_clade-1"/>
</dbReference>
<dbReference type="RefSeq" id="WP_125096651.1">
    <property type="nucleotide sequence ID" value="NZ_RRUE01000002.1"/>
</dbReference>
<feature type="region of interest" description="Disordered" evidence="1">
    <location>
        <begin position="198"/>
        <end position="228"/>
    </location>
</feature>
<protein>
    <recommendedName>
        <fullName evidence="4">Phosphoglycerate kinase</fullName>
    </recommendedName>
</protein>
<accession>A0A426FP70</accession>
<keyword evidence="3" id="KW-1185">Reference proteome</keyword>
<dbReference type="OrthoDB" id="5296884at2"/>
<evidence type="ECO:0000313" key="2">
    <source>
        <dbReference type="EMBL" id="RRN44459.1"/>
    </source>
</evidence>
<comment type="caution">
    <text evidence="2">The sequence shown here is derived from an EMBL/GenBank/DDBJ whole genome shotgun (WGS) entry which is preliminary data.</text>
</comment>
<dbReference type="Proteomes" id="UP000270261">
    <property type="component" value="Unassembled WGS sequence"/>
</dbReference>
<dbReference type="EMBL" id="RRUE01000002">
    <property type="protein sequence ID" value="RRN44459.1"/>
    <property type="molecule type" value="Genomic_DNA"/>
</dbReference>
<proteinExistence type="predicted"/>
<dbReference type="InterPro" id="IPR029033">
    <property type="entry name" value="His_PPase_superfam"/>
</dbReference>
<dbReference type="SUPFAM" id="SSF53254">
    <property type="entry name" value="Phosphoglycerate mutase-like"/>
    <property type="match status" value="1"/>
</dbReference>